<dbReference type="Gene3D" id="1.10.10.1450">
    <property type="match status" value="1"/>
</dbReference>
<proteinExistence type="predicted"/>
<organism evidence="2 3">
    <name type="scientific">Ladona fulva</name>
    <name type="common">Scarce chaser dragonfly</name>
    <name type="synonym">Libellula fulva</name>
    <dbReference type="NCBI Taxonomy" id="123851"/>
    <lineage>
        <taxon>Eukaryota</taxon>
        <taxon>Metazoa</taxon>
        <taxon>Ecdysozoa</taxon>
        <taxon>Arthropoda</taxon>
        <taxon>Hexapoda</taxon>
        <taxon>Insecta</taxon>
        <taxon>Pterygota</taxon>
        <taxon>Palaeoptera</taxon>
        <taxon>Odonata</taxon>
        <taxon>Epiprocta</taxon>
        <taxon>Anisoptera</taxon>
        <taxon>Libelluloidea</taxon>
        <taxon>Libellulidae</taxon>
        <taxon>Ladona</taxon>
    </lineage>
</organism>
<dbReference type="AlphaFoldDB" id="A0A8K0JU18"/>
<dbReference type="OrthoDB" id="8189655at2759"/>
<evidence type="ECO:0000313" key="2">
    <source>
        <dbReference type="EMBL" id="KAG8222661.1"/>
    </source>
</evidence>
<dbReference type="EMBL" id="KZ308139">
    <property type="protein sequence ID" value="KAG8222661.1"/>
    <property type="molecule type" value="Genomic_DNA"/>
</dbReference>
<dbReference type="Pfam" id="PF17906">
    <property type="entry name" value="HTH_48"/>
    <property type="match status" value="1"/>
</dbReference>
<dbReference type="InterPro" id="IPR052709">
    <property type="entry name" value="Transposase-MT_Hybrid"/>
</dbReference>
<gene>
    <name evidence="2" type="ORF">J437_LFUL003783</name>
</gene>
<evidence type="ECO:0000313" key="3">
    <source>
        <dbReference type="Proteomes" id="UP000792457"/>
    </source>
</evidence>
<name>A0A8K0JU18_LADFU</name>
<accession>A0A8K0JU18</accession>
<comment type="caution">
    <text evidence="2">The sequence shown here is derived from an EMBL/GenBank/DDBJ whole genome shotgun (WGS) entry which is preliminary data.</text>
</comment>
<dbReference type="InterPro" id="IPR041426">
    <property type="entry name" value="Mos1_HTH"/>
</dbReference>
<dbReference type="Proteomes" id="UP000792457">
    <property type="component" value="Unassembled WGS sequence"/>
</dbReference>
<keyword evidence="3" id="KW-1185">Reference proteome</keyword>
<feature type="domain" description="Mos1 transposase HTH" evidence="1">
    <location>
        <begin position="8"/>
        <end position="50"/>
    </location>
</feature>
<dbReference type="PANTHER" id="PTHR46060">
    <property type="entry name" value="MARINER MOS1 TRANSPOSASE-LIKE PROTEIN"/>
    <property type="match status" value="1"/>
</dbReference>
<dbReference type="PANTHER" id="PTHR46060:SF1">
    <property type="entry name" value="MARINER MOS1 TRANSPOSASE-LIKE PROTEIN"/>
    <property type="match status" value="1"/>
</dbReference>
<sequence length="110" mass="12686">MTGRLEQRYCIKFCQKQSDSQVETIRKIQTAFGDDAMGITQIKEWYNRFKDSCTSVESEPREPRSGRPSTCRNDQVIAQVNAVVMRNRRVTIREITEEVGISTFSSHIPL</sequence>
<reference evidence="2" key="1">
    <citation type="submission" date="2013-04" db="EMBL/GenBank/DDBJ databases">
        <authorList>
            <person name="Qu J."/>
            <person name="Murali S.C."/>
            <person name="Bandaranaike D."/>
            <person name="Bellair M."/>
            <person name="Blankenburg K."/>
            <person name="Chao H."/>
            <person name="Dinh H."/>
            <person name="Doddapaneni H."/>
            <person name="Downs B."/>
            <person name="Dugan-Rocha S."/>
            <person name="Elkadiri S."/>
            <person name="Gnanaolivu R.D."/>
            <person name="Hernandez B."/>
            <person name="Javaid M."/>
            <person name="Jayaseelan J.C."/>
            <person name="Lee S."/>
            <person name="Li M."/>
            <person name="Ming W."/>
            <person name="Munidasa M."/>
            <person name="Muniz J."/>
            <person name="Nguyen L."/>
            <person name="Ongeri F."/>
            <person name="Osuji N."/>
            <person name="Pu L.-L."/>
            <person name="Puazo M."/>
            <person name="Qu C."/>
            <person name="Quiroz J."/>
            <person name="Raj R."/>
            <person name="Weissenberger G."/>
            <person name="Xin Y."/>
            <person name="Zou X."/>
            <person name="Han Y."/>
            <person name="Richards S."/>
            <person name="Worley K."/>
            <person name="Muzny D."/>
            <person name="Gibbs R."/>
        </authorList>
    </citation>
    <scope>NUCLEOTIDE SEQUENCE</scope>
    <source>
        <strain evidence="2">Sampled in the wild</strain>
    </source>
</reference>
<reference evidence="2" key="2">
    <citation type="submission" date="2017-10" db="EMBL/GenBank/DDBJ databases">
        <title>Ladona fulva Genome sequencing and assembly.</title>
        <authorList>
            <person name="Murali S."/>
            <person name="Richards S."/>
            <person name="Bandaranaike D."/>
            <person name="Bellair M."/>
            <person name="Blankenburg K."/>
            <person name="Chao H."/>
            <person name="Dinh H."/>
            <person name="Doddapaneni H."/>
            <person name="Dugan-Rocha S."/>
            <person name="Elkadiri S."/>
            <person name="Gnanaolivu R."/>
            <person name="Hernandez B."/>
            <person name="Skinner E."/>
            <person name="Javaid M."/>
            <person name="Lee S."/>
            <person name="Li M."/>
            <person name="Ming W."/>
            <person name="Munidasa M."/>
            <person name="Muniz J."/>
            <person name="Nguyen L."/>
            <person name="Hughes D."/>
            <person name="Osuji N."/>
            <person name="Pu L.-L."/>
            <person name="Puazo M."/>
            <person name="Qu C."/>
            <person name="Quiroz J."/>
            <person name="Raj R."/>
            <person name="Weissenberger G."/>
            <person name="Xin Y."/>
            <person name="Zou X."/>
            <person name="Han Y."/>
            <person name="Worley K."/>
            <person name="Muzny D."/>
            <person name="Gibbs R."/>
        </authorList>
    </citation>
    <scope>NUCLEOTIDE SEQUENCE</scope>
    <source>
        <strain evidence="2">Sampled in the wild</strain>
    </source>
</reference>
<evidence type="ECO:0000259" key="1">
    <source>
        <dbReference type="Pfam" id="PF17906"/>
    </source>
</evidence>
<protein>
    <recommendedName>
        <fullName evidence="1">Mos1 transposase HTH domain-containing protein</fullName>
    </recommendedName>
</protein>